<keyword evidence="3" id="KW-1185">Reference proteome</keyword>
<dbReference type="PROSITE" id="PS51029">
    <property type="entry name" value="MADF"/>
    <property type="match status" value="1"/>
</dbReference>
<reference evidence="2" key="1">
    <citation type="submission" date="2020-10" db="EMBL/GenBank/DDBJ databases">
        <authorList>
            <person name="Kikuchi T."/>
        </authorList>
    </citation>
    <scope>NUCLEOTIDE SEQUENCE</scope>
    <source>
        <strain evidence="2">NKZ352</strain>
    </source>
</reference>
<dbReference type="Proteomes" id="UP000835052">
    <property type="component" value="Unassembled WGS sequence"/>
</dbReference>
<name>A0A8S1H1G6_9PELO</name>
<dbReference type="InterPro" id="IPR006578">
    <property type="entry name" value="MADF-dom"/>
</dbReference>
<feature type="domain" description="MADF" evidence="1">
    <location>
        <begin position="14"/>
        <end position="98"/>
    </location>
</feature>
<accession>A0A8S1H1G6</accession>
<sequence length="185" mass="21606">MSSLTYLSPDHVKYMISLVSQFPCIWNSNIAGDGRPAVVRAWNKIKKDFDTRFLCTVDETGLQSCWETLQTKYRKWTRSPQKMFGYSEELSFLSSNIKAIPLSDLNEELRHDVLTSNIVSSEATWIWPESYTKEVLMRVSLRLRHMLHDLDDIRNKDDFNRRIGITRYTCAAKKARSVSIYGWNL</sequence>
<evidence type="ECO:0000313" key="3">
    <source>
        <dbReference type="Proteomes" id="UP000835052"/>
    </source>
</evidence>
<gene>
    <name evidence="2" type="ORF">CAUJ_LOCUS4903</name>
</gene>
<dbReference type="EMBL" id="CAJGYM010000009">
    <property type="protein sequence ID" value="CAD6188984.1"/>
    <property type="molecule type" value="Genomic_DNA"/>
</dbReference>
<dbReference type="AlphaFoldDB" id="A0A8S1H1G6"/>
<protein>
    <recommendedName>
        <fullName evidence="1">MADF domain-containing protein</fullName>
    </recommendedName>
</protein>
<organism evidence="2 3">
    <name type="scientific">Caenorhabditis auriculariae</name>
    <dbReference type="NCBI Taxonomy" id="2777116"/>
    <lineage>
        <taxon>Eukaryota</taxon>
        <taxon>Metazoa</taxon>
        <taxon>Ecdysozoa</taxon>
        <taxon>Nematoda</taxon>
        <taxon>Chromadorea</taxon>
        <taxon>Rhabditida</taxon>
        <taxon>Rhabditina</taxon>
        <taxon>Rhabditomorpha</taxon>
        <taxon>Rhabditoidea</taxon>
        <taxon>Rhabditidae</taxon>
        <taxon>Peloderinae</taxon>
        <taxon>Caenorhabditis</taxon>
    </lineage>
</organism>
<evidence type="ECO:0000259" key="1">
    <source>
        <dbReference type="PROSITE" id="PS51029"/>
    </source>
</evidence>
<comment type="caution">
    <text evidence="2">The sequence shown here is derived from an EMBL/GenBank/DDBJ whole genome shotgun (WGS) entry which is preliminary data.</text>
</comment>
<evidence type="ECO:0000313" key="2">
    <source>
        <dbReference type="EMBL" id="CAD6188984.1"/>
    </source>
</evidence>
<dbReference type="Pfam" id="PF10545">
    <property type="entry name" value="MADF_DNA_bdg"/>
    <property type="match status" value="1"/>
</dbReference>
<proteinExistence type="predicted"/>